<sequence length="291" mass="32047">MRRIHLFLRRLVHVAAVLSLCLIGYAYVSRRPQNIPWTRLDLSQPIGLFTGRKLASLTGRPAECRALLDRAGVAYSRMKPGGEGQCAHADAVRLTPVKDAIAWEPAAVAPSCPVAAALKLWEWQVVQPAAQRHFGRAVRKVTHFGAYSCRRLYGRSAGDFSEHATADAIDVAGFILTDGHRIGVAADWKGGERTRIFCMRFVTAPAGCFRPSFRPTIMPHIAIICISIRRNAAPGAGGPADEGLEHRAQKWEPVLRLKRCDNKSLERVACARFNAARSSQYRPRTGSMKGL</sequence>
<dbReference type="EMBL" id="BEWI01000032">
    <property type="protein sequence ID" value="GAY23027.1"/>
    <property type="molecule type" value="Genomic_DNA"/>
</dbReference>
<reference evidence="2 3" key="1">
    <citation type="journal article" date="2013" name="Biodegradation">
        <title>Occurrence of 4-tert-butylphenol (4-t-BP) biodegradation in an aquatic sample caused by the presence of Spirodela polyrrhiza and isolation of a 4-t-BP-utilizing bacterium.</title>
        <authorList>
            <person name="Ogata Y."/>
            <person name="Toyama T."/>
            <person name="Yu N."/>
            <person name="Wang X."/>
            <person name="Sei K."/>
            <person name="Ike M."/>
        </authorList>
    </citation>
    <scope>NUCLEOTIDE SEQUENCE [LARGE SCALE GENOMIC DNA]</scope>
    <source>
        <strain evidence="2 3">OMI</strain>
    </source>
</reference>
<reference evidence="2 3" key="2">
    <citation type="journal article" date="2013" name="Environ. Sci. Technol.">
        <title>The 4-tert-butylphenol-utilizing bacterium Sphingobium fuliginis OMI can degrade bisphenols via phenolic ring hydroxylation and meta-cleavage pathway.</title>
        <authorList>
            <person name="Ogata Y."/>
            <person name="Goda S."/>
            <person name="Toyama T."/>
            <person name="Sei K."/>
            <person name="Ike M."/>
        </authorList>
    </citation>
    <scope>NUCLEOTIDE SEQUENCE [LARGE SCALE GENOMIC DNA]</scope>
    <source>
        <strain evidence="2 3">OMI</strain>
    </source>
</reference>
<accession>A0A292ZHX0</accession>
<proteinExistence type="predicted"/>
<gene>
    <name evidence="2" type="ORF">SFOMI_3590</name>
</gene>
<dbReference type="Proteomes" id="UP000221538">
    <property type="component" value="Unassembled WGS sequence"/>
</dbReference>
<protein>
    <recommendedName>
        <fullName evidence="1">Extensin-like C-terminal domain-containing protein</fullName>
    </recommendedName>
</protein>
<evidence type="ECO:0000313" key="2">
    <source>
        <dbReference type="EMBL" id="GAY23027.1"/>
    </source>
</evidence>
<dbReference type="InterPro" id="IPR009683">
    <property type="entry name" value="Extensin-like_C"/>
</dbReference>
<name>A0A292ZHX0_SPHSA</name>
<dbReference type="Pfam" id="PF06904">
    <property type="entry name" value="Extensin-like_C"/>
    <property type="match status" value="1"/>
</dbReference>
<evidence type="ECO:0000259" key="1">
    <source>
        <dbReference type="Pfam" id="PF06904"/>
    </source>
</evidence>
<feature type="domain" description="Extensin-like C-terminal" evidence="1">
    <location>
        <begin position="63"/>
        <end position="203"/>
    </location>
</feature>
<comment type="caution">
    <text evidence="2">The sequence shown here is derived from an EMBL/GenBank/DDBJ whole genome shotgun (WGS) entry which is preliminary data.</text>
</comment>
<evidence type="ECO:0000313" key="3">
    <source>
        <dbReference type="Proteomes" id="UP000221538"/>
    </source>
</evidence>
<dbReference type="AlphaFoldDB" id="A0A292ZHX0"/>
<organism evidence="2 3">
    <name type="scientific">Sphingobium fuliginis (strain ATCC 27551)</name>
    <dbReference type="NCBI Taxonomy" id="336203"/>
    <lineage>
        <taxon>Bacteria</taxon>
        <taxon>Pseudomonadati</taxon>
        <taxon>Pseudomonadota</taxon>
        <taxon>Alphaproteobacteria</taxon>
        <taxon>Sphingomonadales</taxon>
        <taxon>Sphingomonadaceae</taxon>
        <taxon>Sphingobium</taxon>
    </lineage>
</organism>